<dbReference type="GO" id="GO:0050664">
    <property type="term" value="F:oxidoreductase activity, acting on NAD(P)H, oxygen as acceptor"/>
    <property type="evidence" value="ECO:0007669"/>
    <property type="project" value="TreeGrafter"/>
</dbReference>
<proteinExistence type="inferred from homology"/>
<name>A0A291N043_SPHYA</name>
<dbReference type="InterPro" id="IPR036291">
    <property type="entry name" value="NAD(P)-bd_dom_sf"/>
</dbReference>
<dbReference type="AlphaFoldDB" id="A0A291N043"/>
<accession>A0A291N043</accession>
<dbReference type="PANTHER" id="PTHR43008">
    <property type="entry name" value="BENZIL REDUCTASE"/>
    <property type="match status" value="1"/>
</dbReference>
<evidence type="ECO:0000313" key="3">
    <source>
        <dbReference type="EMBL" id="ATI80722.1"/>
    </source>
</evidence>
<gene>
    <name evidence="3" type="ORF">A6768_12455</name>
</gene>
<dbReference type="SUPFAM" id="SSF51735">
    <property type="entry name" value="NAD(P)-binding Rossmann-fold domains"/>
    <property type="match status" value="1"/>
</dbReference>
<evidence type="ECO:0000256" key="1">
    <source>
        <dbReference type="ARBA" id="ARBA00006484"/>
    </source>
</evidence>
<protein>
    <submittedName>
        <fullName evidence="3">Short-chain dehydrogenase</fullName>
    </submittedName>
</protein>
<dbReference type="KEGG" id="sya:A6768_12455"/>
<sequence length="255" mass="25918">MTVRTILITGAASGINAATATHLRAAGHRVITADLRDANIIVDLATEAGRAALIAEAERLAPDGLDSVVAGAGVTGAGNPALAVRVNYFGALATLEGLYPLLARSFAPRAIALVSTASRLRTSAGTVAACLAGDEARAIDAAAADPATAYSSSKYALARWIRARAVTPAWAGSGITLNGVAPGGVYTPMTAGVDDNPEFRAIMTNTTPRATGAYGQPEDLAEVIGWLATARTGFVVGQILFADGGTDAILRPDDF</sequence>
<comment type="similarity">
    <text evidence="1">Belongs to the short-chain dehydrogenases/reductases (SDR) family.</text>
</comment>
<evidence type="ECO:0000313" key="4">
    <source>
        <dbReference type="Proteomes" id="UP000219422"/>
    </source>
</evidence>
<dbReference type="PRINTS" id="PR00081">
    <property type="entry name" value="GDHRDH"/>
</dbReference>
<keyword evidence="2" id="KW-0560">Oxidoreductase</keyword>
<reference evidence="3 4" key="1">
    <citation type="submission" date="2017-10" db="EMBL/GenBank/DDBJ databases">
        <title>Sphingobium yanoikuyae S72.</title>
        <authorList>
            <person name="Sanchez E."/>
            <person name="Bustos P."/>
            <person name="Mendoza P."/>
            <person name="Guo X."/>
            <person name="Mendoza A."/>
        </authorList>
    </citation>
    <scope>NUCLEOTIDE SEQUENCE [LARGE SCALE GENOMIC DNA]</scope>
    <source>
        <strain evidence="3 4">S72</strain>
    </source>
</reference>
<dbReference type="Gene3D" id="3.40.50.720">
    <property type="entry name" value="NAD(P)-binding Rossmann-like Domain"/>
    <property type="match status" value="1"/>
</dbReference>
<dbReference type="Pfam" id="PF13561">
    <property type="entry name" value="adh_short_C2"/>
    <property type="match status" value="1"/>
</dbReference>
<dbReference type="EMBL" id="CP023741">
    <property type="protein sequence ID" value="ATI80722.1"/>
    <property type="molecule type" value="Genomic_DNA"/>
</dbReference>
<dbReference type="InterPro" id="IPR002347">
    <property type="entry name" value="SDR_fam"/>
</dbReference>
<dbReference type="Proteomes" id="UP000219422">
    <property type="component" value="Chromosome"/>
</dbReference>
<evidence type="ECO:0000256" key="2">
    <source>
        <dbReference type="ARBA" id="ARBA00023002"/>
    </source>
</evidence>
<organism evidence="3 4">
    <name type="scientific">Sphingobium yanoikuyae</name>
    <name type="common">Sphingomonas yanoikuyae</name>
    <dbReference type="NCBI Taxonomy" id="13690"/>
    <lineage>
        <taxon>Bacteria</taxon>
        <taxon>Pseudomonadati</taxon>
        <taxon>Pseudomonadota</taxon>
        <taxon>Alphaproteobacteria</taxon>
        <taxon>Sphingomonadales</taxon>
        <taxon>Sphingomonadaceae</taxon>
        <taxon>Sphingobium</taxon>
    </lineage>
</organism>
<dbReference type="PANTHER" id="PTHR43008:SF4">
    <property type="entry name" value="CHAIN DEHYDROGENASE, PUTATIVE (AFU_ORTHOLOGUE AFUA_4G08710)-RELATED"/>
    <property type="match status" value="1"/>
</dbReference>